<sequence>MSMLSNLDYVLLLYITESDNFLILAICKFG</sequence>
<evidence type="ECO:0000313" key="1">
    <source>
        <dbReference type="EMBL" id="CDW44589.1"/>
    </source>
</evidence>
<protein>
    <submittedName>
        <fullName evidence="1">Uncharacterized protein</fullName>
    </submittedName>
</protein>
<reference evidence="1" key="1">
    <citation type="submission" date="2014-05" db="EMBL/GenBank/DDBJ databases">
        <authorList>
            <person name="Chronopoulou M."/>
        </authorList>
    </citation>
    <scope>NUCLEOTIDE SEQUENCE</scope>
    <source>
        <tissue evidence="1">Whole organism</tissue>
    </source>
</reference>
<name>A0A0K2V273_LEPSM</name>
<organism evidence="1">
    <name type="scientific">Lepeophtheirus salmonis</name>
    <name type="common">Salmon louse</name>
    <name type="synonym">Caligus salmonis</name>
    <dbReference type="NCBI Taxonomy" id="72036"/>
    <lineage>
        <taxon>Eukaryota</taxon>
        <taxon>Metazoa</taxon>
        <taxon>Ecdysozoa</taxon>
        <taxon>Arthropoda</taxon>
        <taxon>Crustacea</taxon>
        <taxon>Multicrustacea</taxon>
        <taxon>Hexanauplia</taxon>
        <taxon>Copepoda</taxon>
        <taxon>Siphonostomatoida</taxon>
        <taxon>Caligidae</taxon>
        <taxon>Lepeophtheirus</taxon>
    </lineage>
</organism>
<accession>A0A0K2V273</accession>
<dbReference type="AlphaFoldDB" id="A0A0K2V273"/>
<dbReference type="EMBL" id="HACA01027228">
    <property type="protein sequence ID" value="CDW44589.1"/>
    <property type="molecule type" value="Transcribed_RNA"/>
</dbReference>
<proteinExistence type="predicted"/>